<comment type="catalytic activity">
    <reaction evidence="3">
        <text>(R)-mevalonate + 2 NAD(+) + CoA = (3S)-3-hydroxy-3-methylglutaryl-CoA + 2 NADH + 2 H(+)</text>
        <dbReference type="Rhea" id="RHEA:14833"/>
        <dbReference type="ChEBI" id="CHEBI:15378"/>
        <dbReference type="ChEBI" id="CHEBI:36464"/>
        <dbReference type="ChEBI" id="CHEBI:43074"/>
        <dbReference type="ChEBI" id="CHEBI:57287"/>
        <dbReference type="ChEBI" id="CHEBI:57540"/>
        <dbReference type="ChEBI" id="CHEBI:57945"/>
        <dbReference type="EC" id="1.1.1.88"/>
    </reaction>
</comment>
<evidence type="ECO:0000313" key="5">
    <source>
        <dbReference type="Proteomes" id="UP000053370"/>
    </source>
</evidence>
<evidence type="ECO:0000256" key="2">
    <source>
        <dbReference type="ARBA" id="ARBA00023002"/>
    </source>
</evidence>
<dbReference type="Gene3D" id="3.90.770.10">
    <property type="entry name" value="3-hydroxy-3-methylglutaryl-coenzyme A Reductase, Chain A, domain 2"/>
    <property type="match status" value="2"/>
</dbReference>
<dbReference type="EC" id="1.1.1.88" evidence="3"/>
<dbReference type="InterPro" id="IPR009029">
    <property type="entry name" value="HMG_CoA_Rdtase_sub-bd_dom_sf"/>
</dbReference>
<dbReference type="NCBIfam" id="TIGR00532">
    <property type="entry name" value="HMG_CoA_R_NAD"/>
    <property type="match status" value="1"/>
</dbReference>
<dbReference type="PROSITE" id="PS01192">
    <property type="entry name" value="HMG_COA_REDUCTASE_3"/>
    <property type="match status" value="1"/>
</dbReference>
<dbReference type="AlphaFoldDB" id="A0A0S7BP92"/>
<comment type="similarity">
    <text evidence="1 3">Belongs to the HMG-CoA reductase family.</text>
</comment>
<dbReference type="InterPro" id="IPR004553">
    <property type="entry name" value="HMG_CoA_Rdtase_bac-typ"/>
</dbReference>
<dbReference type="PROSITE" id="PS50065">
    <property type="entry name" value="HMG_COA_REDUCTASE_4"/>
    <property type="match status" value="1"/>
</dbReference>
<dbReference type="SUPFAM" id="SSF56542">
    <property type="entry name" value="Substrate-binding domain of HMG-CoA reductase"/>
    <property type="match status" value="1"/>
</dbReference>
<dbReference type="OrthoDB" id="9764892at2"/>
<dbReference type="UniPathway" id="UPA00257">
    <property type="reaction ID" value="UER00367"/>
</dbReference>
<sequence length="422" mass="45264">MAETKKFYQLTIPERLERLKSDSRLEESDMKAFSGETGLTNDIADHMIENAIGVFSLPIGIAQNFRINGKALQIPMVIEEPSVVAAASNGARLVALSGGFEADSDEPRMIGQLQLVHIPDLEQAKTNVLARKEQILKMVAEVDPVLVSLGGGPVDLQVRLFPQTPAGPMMILHLILDVRDAMGANAINTALEKISPYITEITGGAVRLRILSNLADLRLARARCRIHPNCLTMKDFSGEEVLDRIVEAAAFAEVDPYRAVTHNKGIMNGIDAVVIATGNDWRAVEAGAHAWASRDGVIRPLSHWTKDSEGCLCGSIELPLAAGIVGGATRVHPGARAALKLMNVSSSKELAQIMASVGLAQNLAALRALSTEGIQKGHMILHARQVAMAAGATGEKIEQLAAELVQSGTIRIDRAKEILKNL</sequence>
<dbReference type="CDD" id="cd00644">
    <property type="entry name" value="HMG-CoA_reductase_classII"/>
    <property type="match status" value="1"/>
</dbReference>
<dbReference type="PANTHER" id="PTHR10572">
    <property type="entry name" value="3-HYDROXY-3-METHYLGLUTARYL-COENZYME A REDUCTASE"/>
    <property type="match status" value="1"/>
</dbReference>
<evidence type="ECO:0000256" key="1">
    <source>
        <dbReference type="ARBA" id="ARBA00007661"/>
    </source>
</evidence>
<dbReference type="InterPro" id="IPR023074">
    <property type="entry name" value="HMG_CoA_Rdtase_cat_sf"/>
</dbReference>
<dbReference type="PRINTS" id="PR00071">
    <property type="entry name" value="HMGCOARDTASE"/>
</dbReference>
<dbReference type="Proteomes" id="UP000053370">
    <property type="component" value="Unassembled WGS sequence"/>
</dbReference>
<evidence type="ECO:0000256" key="3">
    <source>
        <dbReference type="RuleBase" id="RU361219"/>
    </source>
</evidence>
<dbReference type="Pfam" id="PF00368">
    <property type="entry name" value="HMG-CoA_red"/>
    <property type="match status" value="1"/>
</dbReference>
<dbReference type="EMBL" id="DF968181">
    <property type="protein sequence ID" value="GAP40171.1"/>
    <property type="molecule type" value="Genomic_DNA"/>
</dbReference>
<dbReference type="InterPro" id="IPR009023">
    <property type="entry name" value="HMG_CoA_Rdtase_NAD(P)-bd_sf"/>
</dbReference>
<dbReference type="InterPro" id="IPR023076">
    <property type="entry name" value="HMG_CoA_Rdtase_CS"/>
</dbReference>
<comment type="pathway">
    <text evidence="3">Metabolic intermediate metabolism; (R)-mevalonate degradation; (S)-3-hydroxy-3-methylglutaryl-CoA from (R)-mevalonate: step 1/1.</text>
</comment>
<dbReference type="SUPFAM" id="SSF55035">
    <property type="entry name" value="NAD-binding domain of HMG-CoA reductase"/>
    <property type="match status" value="1"/>
</dbReference>
<dbReference type="Gene3D" id="1.10.8.660">
    <property type="match status" value="1"/>
</dbReference>
<organism evidence="4">
    <name type="scientific">Flexilinea flocculi</name>
    <dbReference type="NCBI Taxonomy" id="1678840"/>
    <lineage>
        <taxon>Bacteria</taxon>
        <taxon>Bacillati</taxon>
        <taxon>Chloroflexota</taxon>
        <taxon>Anaerolineae</taxon>
        <taxon>Anaerolineales</taxon>
        <taxon>Anaerolineaceae</taxon>
        <taxon>Flexilinea</taxon>
    </lineage>
</organism>
<dbReference type="RefSeq" id="WP_062279237.1">
    <property type="nucleotide sequence ID" value="NZ_DF968181.1"/>
</dbReference>
<keyword evidence="3" id="KW-0520">NAD</keyword>
<reference evidence="4" key="1">
    <citation type="journal article" date="2015" name="Genome Announc.">
        <title>Draft Genome Sequence of Anaerolineae Strain TC1, a Novel Isolate from a Methanogenic Wastewater Treatment System.</title>
        <authorList>
            <person name="Matsuura N."/>
            <person name="Tourlousse D.M."/>
            <person name="Sun L."/>
            <person name="Toyonaga M."/>
            <person name="Kuroda K."/>
            <person name="Ohashi A."/>
            <person name="Cruz R."/>
            <person name="Yamaguchi T."/>
            <person name="Sekiguchi Y."/>
        </authorList>
    </citation>
    <scope>NUCLEOTIDE SEQUENCE [LARGE SCALE GENOMIC DNA]</scope>
    <source>
        <strain evidence="4">TC1</strain>
    </source>
</reference>
<dbReference type="PROSITE" id="PS00066">
    <property type="entry name" value="HMG_COA_REDUCTASE_1"/>
    <property type="match status" value="1"/>
</dbReference>
<dbReference type="PATRIC" id="fig|1678840.3.peg.1365"/>
<protein>
    <recommendedName>
        <fullName evidence="3">3-hydroxy-3-methylglutaryl coenzyme A reductase</fullName>
        <shortName evidence="3">HMG-CoA reductase</shortName>
        <ecNumber evidence="3">1.1.1.88</ecNumber>
    </recommendedName>
</protein>
<dbReference type="PANTHER" id="PTHR10572:SF24">
    <property type="entry name" value="3-HYDROXY-3-METHYLGLUTARYL-COENZYME A REDUCTASE"/>
    <property type="match status" value="1"/>
</dbReference>
<dbReference type="InterPro" id="IPR002202">
    <property type="entry name" value="HMG_CoA_Rdtase"/>
</dbReference>
<evidence type="ECO:0000313" key="4">
    <source>
        <dbReference type="EMBL" id="GAP40171.1"/>
    </source>
</evidence>
<dbReference type="GO" id="GO:0004420">
    <property type="term" value="F:hydroxymethylglutaryl-CoA reductase (NADPH) activity"/>
    <property type="evidence" value="ECO:0007669"/>
    <property type="project" value="InterPro"/>
</dbReference>
<proteinExistence type="inferred from homology"/>
<dbReference type="GO" id="GO:0015936">
    <property type="term" value="P:coenzyme A metabolic process"/>
    <property type="evidence" value="ECO:0007669"/>
    <property type="project" value="InterPro"/>
</dbReference>
<name>A0A0S7BP92_9CHLR</name>
<gene>
    <name evidence="4" type="ORF">ATC1_13137</name>
</gene>
<accession>A0A0S7BP92</accession>
<dbReference type="GO" id="GO:0140643">
    <property type="term" value="F:hydroxymethylglutaryl-CoA reductase (NADH) activity"/>
    <property type="evidence" value="ECO:0007669"/>
    <property type="project" value="UniProtKB-EC"/>
</dbReference>
<keyword evidence="5" id="KW-1185">Reference proteome</keyword>
<dbReference type="STRING" id="1678840.ATC1_13137"/>
<keyword evidence="2 3" id="KW-0560">Oxidoreductase</keyword>